<sequence>MSNWFERYDQETYLTQFQQIRYQNYNPVSENNTFQRSNAFDLIVQQFRQYITNHMEIKKVIDPLSEICLSSVMKQLDMIKTVFETEGLLGMTEQFTSYCDKIIDFVIAEKFYIFTCVHMINSNNPRDFYRDRSLLSSLRIFYFLASLKQTIEEQVFGKDLNLDSIKELQQYMLGLFEILLGKLETYQYINPNIIYVCQKSNTMMEHLIDKEIHGDSIVKTLQAKFQQIVEEVSDVMLQTVNELRNIISSEIRKQGKSRDGSAHENYRGQYGGSPYESNMRKNNGLGGRQQQYQTSRNKSGSSNELRGMNENIYNQKQNMYGNNNQTPTSGTEKTTIPRGVASLFGRDVDQMTVAKSFITQKSKLGNKAAQMMMNKTNVIKDKKLLNDVVLQDENIDLDKIKKYFENVINEKHFLNNYSKARFRNQAGMIAASVDNESFHQQRQSDVQIAKKFFRQGLTILPQNQLRQVQEKARMINPQKNIYWTKMKKDINKREASYSPGQNHNDVLAHLRKTNFRGSNLNDLHSSRDNHSSAIGNMIFQGVGRQKTGIIKEHDHIQIYRGNDVIPTNQVYYSQHDYRQEYNNQQESSMIQKDRQVIDKSKGVMQHHQQQMYNEYGHEALDTKEFIPIGMQQHSLNNPMINSLAQKIGQGALMKEGILDNPVYKQNVYYPFFSQIEKKKKELEKNNNLVDGLYKKIKEQYTDRLANLIVNKSDSEEVKAILGEYFMEHMDASDDQNEGKQKSKNRENNKSSPRDNSKQRIKGFKFQKSGNANRRRDAHGQDLIENQILTLRQKGKINPDLFKKTSSELSLQIKIQQSQNKERDNQQSFGKKDRNHYKATQNKKYNHQNQIGSQLDNIYGDDEDDELLFQGDLINRGPENEFSDESLFGEDQIKDLLEKKQSFQRQANAASTSNFGESFIRDQQNKSSSSPLQPTSFIRSINGQKNYYGAGGNATNRNSQQLEEMSNNMINNTNKGIGENIKNQKY</sequence>
<protein>
    <submittedName>
        <fullName evidence="2">Uncharacterized protein</fullName>
    </submittedName>
</protein>
<feature type="region of interest" description="Disordered" evidence="1">
    <location>
        <begin position="251"/>
        <end position="306"/>
    </location>
</feature>
<dbReference type="Proteomes" id="UP000039865">
    <property type="component" value="Unassembled WGS sequence"/>
</dbReference>
<reference evidence="2 3" key="1">
    <citation type="submission" date="2014-06" db="EMBL/GenBank/DDBJ databases">
        <authorList>
            <person name="Swart Estienne"/>
        </authorList>
    </citation>
    <scope>NUCLEOTIDE SEQUENCE [LARGE SCALE GENOMIC DNA]</scope>
    <source>
        <strain evidence="2 3">130c</strain>
    </source>
</reference>
<feature type="region of interest" description="Disordered" evidence="1">
    <location>
        <begin position="731"/>
        <end position="780"/>
    </location>
</feature>
<dbReference type="AlphaFoldDB" id="A0A078A197"/>
<organism evidence="2 3">
    <name type="scientific">Stylonychia lemnae</name>
    <name type="common">Ciliate</name>
    <dbReference type="NCBI Taxonomy" id="5949"/>
    <lineage>
        <taxon>Eukaryota</taxon>
        <taxon>Sar</taxon>
        <taxon>Alveolata</taxon>
        <taxon>Ciliophora</taxon>
        <taxon>Intramacronucleata</taxon>
        <taxon>Spirotrichea</taxon>
        <taxon>Stichotrichia</taxon>
        <taxon>Sporadotrichida</taxon>
        <taxon>Oxytrichidae</taxon>
        <taxon>Stylonychinae</taxon>
        <taxon>Stylonychia</taxon>
    </lineage>
</organism>
<feature type="compositionally biased region" description="Polar residues" evidence="1">
    <location>
        <begin position="288"/>
        <end position="304"/>
    </location>
</feature>
<dbReference type="EMBL" id="CCKQ01004696">
    <property type="protein sequence ID" value="CDW75850.1"/>
    <property type="molecule type" value="Genomic_DNA"/>
</dbReference>
<feature type="compositionally biased region" description="Basic and acidic residues" evidence="1">
    <location>
        <begin position="251"/>
        <end position="266"/>
    </location>
</feature>
<gene>
    <name evidence="2" type="primary">Contig7127.g7617</name>
    <name evidence="2" type="ORF">STYLEM_4845</name>
</gene>
<name>A0A078A197_STYLE</name>
<evidence type="ECO:0000256" key="1">
    <source>
        <dbReference type="SAM" id="MobiDB-lite"/>
    </source>
</evidence>
<accession>A0A078A197</accession>
<evidence type="ECO:0000313" key="2">
    <source>
        <dbReference type="EMBL" id="CDW75850.1"/>
    </source>
</evidence>
<feature type="region of interest" description="Disordered" evidence="1">
    <location>
        <begin position="815"/>
        <end position="834"/>
    </location>
</feature>
<dbReference type="InParanoid" id="A0A078A197"/>
<keyword evidence="3" id="KW-1185">Reference proteome</keyword>
<proteinExistence type="predicted"/>
<evidence type="ECO:0000313" key="3">
    <source>
        <dbReference type="Proteomes" id="UP000039865"/>
    </source>
</evidence>
<feature type="compositionally biased region" description="Basic and acidic residues" evidence="1">
    <location>
        <begin position="731"/>
        <end position="757"/>
    </location>
</feature>